<evidence type="ECO:0000313" key="2">
    <source>
        <dbReference type="EMBL" id="VAW67740.1"/>
    </source>
</evidence>
<reference evidence="1" key="1">
    <citation type="submission" date="2018-06" db="EMBL/GenBank/DDBJ databases">
        <authorList>
            <person name="Zhirakovskaya E."/>
        </authorList>
    </citation>
    <scope>NUCLEOTIDE SEQUENCE</scope>
</reference>
<organism evidence="1">
    <name type="scientific">hydrothermal vent metagenome</name>
    <dbReference type="NCBI Taxonomy" id="652676"/>
    <lineage>
        <taxon>unclassified sequences</taxon>
        <taxon>metagenomes</taxon>
        <taxon>ecological metagenomes</taxon>
    </lineage>
</organism>
<protein>
    <submittedName>
        <fullName evidence="1">Uncharacterized protein</fullName>
    </submittedName>
</protein>
<dbReference type="EMBL" id="UOFH01000007">
    <property type="protein sequence ID" value="VAW58374.1"/>
    <property type="molecule type" value="Genomic_DNA"/>
</dbReference>
<gene>
    <name evidence="1" type="ORF">MNBD_GAMMA08-1469</name>
    <name evidence="2" type="ORF">MNBD_GAMMA08-1487</name>
</gene>
<dbReference type="AlphaFoldDB" id="A0A3B0XQE2"/>
<name>A0A3B0XQE2_9ZZZZ</name>
<dbReference type="EMBL" id="UOFH01000404">
    <property type="protein sequence ID" value="VAW67740.1"/>
    <property type="molecule type" value="Genomic_DNA"/>
</dbReference>
<evidence type="ECO:0000313" key="1">
    <source>
        <dbReference type="EMBL" id="VAW58374.1"/>
    </source>
</evidence>
<proteinExistence type="predicted"/>
<sequence>MTLQKAREMIADHVAIAGGYNQTSSKIVLGELQNDEGQAAVDSVIREFGLEELWGFKAGTKFERMYK</sequence>
<accession>A0A3B0XQE2</accession>